<feature type="compositionally biased region" description="Basic and acidic residues" evidence="1">
    <location>
        <begin position="363"/>
        <end position="374"/>
    </location>
</feature>
<dbReference type="AlphaFoldDB" id="A0A6A4X130"/>
<keyword evidence="3" id="KW-1185">Reference proteome</keyword>
<evidence type="ECO:0000313" key="3">
    <source>
        <dbReference type="Proteomes" id="UP000440578"/>
    </source>
</evidence>
<evidence type="ECO:0000256" key="1">
    <source>
        <dbReference type="SAM" id="MobiDB-lite"/>
    </source>
</evidence>
<dbReference type="Proteomes" id="UP000440578">
    <property type="component" value="Unassembled WGS sequence"/>
</dbReference>
<dbReference type="OrthoDB" id="5917823at2759"/>
<dbReference type="EMBL" id="VIIS01000123">
    <property type="protein sequence ID" value="KAF0312997.1"/>
    <property type="molecule type" value="Genomic_DNA"/>
</dbReference>
<feature type="region of interest" description="Disordered" evidence="1">
    <location>
        <begin position="626"/>
        <end position="656"/>
    </location>
</feature>
<proteinExistence type="predicted"/>
<feature type="compositionally biased region" description="Pro residues" evidence="1">
    <location>
        <begin position="431"/>
        <end position="443"/>
    </location>
</feature>
<organism evidence="2 3">
    <name type="scientific">Amphibalanus amphitrite</name>
    <name type="common">Striped barnacle</name>
    <name type="synonym">Balanus amphitrite</name>
    <dbReference type="NCBI Taxonomy" id="1232801"/>
    <lineage>
        <taxon>Eukaryota</taxon>
        <taxon>Metazoa</taxon>
        <taxon>Ecdysozoa</taxon>
        <taxon>Arthropoda</taxon>
        <taxon>Crustacea</taxon>
        <taxon>Multicrustacea</taxon>
        <taxon>Cirripedia</taxon>
        <taxon>Thoracica</taxon>
        <taxon>Thoracicalcarea</taxon>
        <taxon>Balanomorpha</taxon>
        <taxon>Balanoidea</taxon>
        <taxon>Balanidae</taxon>
        <taxon>Amphibalaninae</taxon>
        <taxon>Amphibalanus</taxon>
    </lineage>
</organism>
<feature type="compositionally biased region" description="Basic and acidic residues" evidence="1">
    <location>
        <begin position="280"/>
        <end position="343"/>
    </location>
</feature>
<feature type="compositionally biased region" description="Basic and acidic residues" evidence="1">
    <location>
        <begin position="445"/>
        <end position="456"/>
    </location>
</feature>
<accession>A0A6A4X130</accession>
<protein>
    <submittedName>
        <fullName evidence="2">Uncharacterized protein</fullName>
    </submittedName>
</protein>
<gene>
    <name evidence="2" type="ORF">FJT64_016394</name>
</gene>
<name>A0A6A4X130_AMPAM</name>
<feature type="region of interest" description="Disordered" evidence="1">
    <location>
        <begin position="188"/>
        <end position="568"/>
    </location>
</feature>
<feature type="compositionally biased region" description="Basic and acidic residues" evidence="1">
    <location>
        <begin position="467"/>
        <end position="482"/>
    </location>
</feature>
<comment type="caution">
    <text evidence="2">The sequence shown here is derived from an EMBL/GenBank/DDBJ whole genome shotgun (WGS) entry which is preliminary data.</text>
</comment>
<reference evidence="2 3" key="1">
    <citation type="submission" date="2019-07" db="EMBL/GenBank/DDBJ databases">
        <title>Draft genome assembly of a fouling barnacle, Amphibalanus amphitrite (Darwin, 1854): The first reference genome for Thecostraca.</title>
        <authorList>
            <person name="Kim W."/>
        </authorList>
    </citation>
    <scope>NUCLEOTIDE SEQUENCE [LARGE SCALE GENOMIC DNA]</scope>
    <source>
        <strain evidence="2">SNU_AA5</strain>
        <tissue evidence="2">Soma without cirri and trophi</tissue>
    </source>
</reference>
<sequence>MGNHHSQAATELGPGWSRTIPRERTAGRLLGYGKTPALQPAVKVLPDRVPGQKLRISASLPSEGVAASGARPTGDLQRSLNDFMSTLERSKRRQLSVSRDEILTHSPARSYRSQSSVFDCELQLGTESISMHLRPSLPKKQQQMPRFSPLAAWKSLHLDETERREWREEPLTKQPLREQLCRHRPIAQSADSGIGGDAGSPPPPPSPHASAVTRADTTTSSGAEVPLAASSPSPAQPRCWTPAQDLEEASSGDDASMTAAEARQGTLPKLTSRGGIAHCRLIEKKKLESQLSREAEEKERRRREEQEAMQRVEREFLQKRRGESRSVERHRLGVSRLESDGERAAAAPAEPPTSSDVTFSGSDSDRGFSSHKESAQSSPRSVGGVPLPQFQLPAGGAPGRADPYWDDSKPPECPPPDYNSLPPLLDQHPISLPPPEQPLPPPAERVTKPSKSDRPRLLSGVRNWLRGRRDGANMARVRREEPEGQAESSPDRQLGPSRDTTESPRWGTRRRRQTAPAQIGRTTVRPSVAATGHRPSRLPTLRDAIPSSGYDSSPSLGPPKRSAGAAKRLTHELADRHQERREYRDYRSPVTRYRYRTRFGPRLQNFQRSRSHHELHFRGSLAPAAPSHRYAVSRGRSEERLDAGGWPVPPPPARPPPHHLMHPRGYVPRYINNSPARYAHGVEHSLLNPGHRPLALLPPRPASAFQA</sequence>
<evidence type="ECO:0000313" key="2">
    <source>
        <dbReference type="EMBL" id="KAF0312997.1"/>
    </source>
</evidence>